<proteinExistence type="predicted"/>
<protein>
    <submittedName>
        <fullName evidence="1">Alpha/beta hydrolase</fullName>
    </submittedName>
</protein>
<dbReference type="InterPro" id="IPR016032">
    <property type="entry name" value="Sig_transdc_resp-reg_C-effctor"/>
</dbReference>
<dbReference type="SUPFAM" id="SSF46894">
    <property type="entry name" value="C-terminal effector domain of the bipartite response regulators"/>
    <property type="match status" value="1"/>
</dbReference>
<dbReference type="GO" id="GO:0046503">
    <property type="term" value="P:glycerolipid catabolic process"/>
    <property type="evidence" value="ECO:0007669"/>
    <property type="project" value="TreeGrafter"/>
</dbReference>
<dbReference type="Pfam" id="PF12146">
    <property type="entry name" value="Hydrolase_4"/>
    <property type="match status" value="1"/>
</dbReference>
<name>A0A2B1TJ71_PRIMG</name>
<gene>
    <name evidence="1" type="ORF">CN497_10115</name>
</gene>
<dbReference type="PANTHER" id="PTHR43433:SF5">
    <property type="entry name" value="AB HYDROLASE-1 DOMAIN-CONTAINING PROTEIN"/>
    <property type="match status" value="1"/>
</dbReference>
<dbReference type="EMBL" id="NTYW01000009">
    <property type="protein sequence ID" value="PES39317.1"/>
    <property type="molecule type" value="Genomic_DNA"/>
</dbReference>
<reference evidence="1 2" key="1">
    <citation type="submission" date="2017-09" db="EMBL/GenBank/DDBJ databases">
        <title>Large-scale bioinformatics analysis of Bacillus genomes uncovers conserved roles of natural products in bacterial physiology.</title>
        <authorList>
            <consortium name="Agbiome Team Llc"/>
            <person name="Bleich R.M."/>
            <person name="Kirk G.J."/>
            <person name="Santa Maria K.C."/>
            <person name="Allen S.E."/>
            <person name="Farag S."/>
            <person name="Shank E.A."/>
            <person name="Bowers A."/>
        </authorList>
    </citation>
    <scope>NUCLEOTIDE SEQUENCE [LARGE SCALE GENOMIC DNA]</scope>
    <source>
        <strain evidence="1 2">AFS003013</strain>
    </source>
</reference>
<dbReference type="InterPro" id="IPR022742">
    <property type="entry name" value="Hydrolase_4"/>
</dbReference>
<keyword evidence="1" id="KW-0378">Hydrolase</keyword>
<dbReference type="InterPro" id="IPR029058">
    <property type="entry name" value="AB_hydrolase_fold"/>
</dbReference>
<evidence type="ECO:0000313" key="1">
    <source>
        <dbReference type="EMBL" id="PES39317.1"/>
    </source>
</evidence>
<comment type="caution">
    <text evidence="1">The sequence shown here is derived from an EMBL/GenBank/DDBJ whole genome shotgun (WGS) entry which is preliminary data.</text>
</comment>
<dbReference type="SUPFAM" id="SSF53474">
    <property type="entry name" value="alpha/beta-Hydrolases"/>
    <property type="match status" value="1"/>
</dbReference>
<dbReference type="PANTHER" id="PTHR43433">
    <property type="entry name" value="HYDROLASE, ALPHA/BETA FOLD FAMILY PROTEIN"/>
    <property type="match status" value="1"/>
</dbReference>
<dbReference type="GO" id="GO:0004806">
    <property type="term" value="F:triacylglycerol lipase activity"/>
    <property type="evidence" value="ECO:0007669"/>
    <property type="project" value="TreeGrafter"/>
</dbReference>
<dbReference type="AlphaFoldDB" id="A0A2B1TJ71"/>
<accession>A0A2B1TJ71</accession>
<dbReference type="InterPro" id="IPR050471">
    <property type="entry name" value="AB_hydrolase"/>
</dbReference>
<dbReference type="Gene3D" id="1.10.10.10">
    <property type="entry name" value="Winged helix-like DNA-binding domain superfamily/Winged helix DNA-binding domain"/>
    <property type="match status" value="1"/>
</dbReference>
<dbReference type="InterPro" id="IPR036388">
    <property type="entry name" value="WH-like_DNA-bd_sf"/>
</dbReference>
<dbReference type="RefSeq" id="WP_063671484.1">
    <property type="nucleotide sequence ID" value="NZ_CATKQG010000011.1"/>
</dbReference>
<organism evidence="1 2">
    <name type="scientific">Priestia megaterium</name>
    <name type="common">Bacillus megaterium</name>
    <dbReference type="NCBI Taxonomy" id="1404"/>
    <lineage>
        <taxon>Bacteria</taxon>
        <taxon>Bacillati</taxon>
        <taxon>Bacillota</taxon>
        <taxon>Bacilli</taxon>
        <taxon>Bacillales</taxon>
        <taxon>Bacillaceae</taxon>
        <taxon>Priestia</taxon>
    </lineage>
</organism>
<dbReference type="GO" id="GO:0006355">
    <property type="term" value="P:regulation of DNA-templated transcription"/>
    <property type="evidence" value="ECO:0007669"/>
    <property type="project" value="InterPro"/>
</dbReference>
<dbReference type="GO" id="GO:0003677">
    <property type="term" value="F:DNA binding"/>
    <property type="evidence" value="ECO:0007669"/>
    <property type="project" value="InterPro"/>
</dbReference>
<sequence>MPFLHTATEKIYYEVHSPVFTDKTETIVMVHSVITDHTLFDSITAELTQHYCVIQYDLRETGNSASATGEISFEAHIEDLFHLLHTLHIKKCYLVGVGFGGQIAVKFAARYEFLIEGLILLSLPFYSDSTLQKIKRCYNEESKNQIPVDKIFELGKLESLEPTNIQQVIERLKKMDPGVYFRFLKLSITDNLFQELTSISLPVLTLSGQHDFLFSSQYLISKTMFLKNYSHMTIPNAHSLFLVKEKTTLLKEIAVDFIKSNKTQPSSLRNDSMKILKNWESDTAIDIQKDFHAHTPSLKVDFLYSFSVYVNGQLITEGWNKRFAQEILLYLIFHHSISREQLCEALWPDIPLSNAKKNLRVYLSHLKKLLNAEKEEPVLLVNRQLISLNADVSSDGLDLLTDLQWITEQSDPTLKFKEAEQRLHQLVPHYLTTIYDDWFLDIRVKIEIILLDLLIWMKEWLCENGKVSKAVFLLIKFIDLVEEKEFIYDEIVDCYIKLDNNEKSEYWLDQKMRYLVE</sequence>
<evidence type="ECO:0000313" key="2">
    <source>
        <dbReference type="Proteomes" id="UP000220341"/>
    </source>
</evidence>
<dbReference type="Gene3D" id="3.40.50.1820">
    <property type="entry name" value="alpha/beta hydrolase"/>
    <property type="match status" value="1"/>
</dbReference>
<dbReference type="Proteomes" id="UP000220341">
    <property type="component" value="Unassembled WGS sequence"/>
</dbReference>